<comment type="caution">
    <text evidence="2">The sequence shown here is derived from an EMBL/GenBank/DDBJ whole genome shotgun (WGS) entry which is preliminary data.</text>
</comment>
<keyword evidence="3" id="KW-1185">Reference proteome</keyword>
<evidence type="ECO:0000313" key="3">
    <source>
        <dbReference type="Proteomes" id="UP000597762"/>
    </source>
</evidence>
<dbReference type="AlphaFoldDB" id="A0A812CIK1"/>
<gene>
    <name evidence="2" type="ORF">SPHA_36730</name>
</gene>
<dbReference type="EMBL" id="CAHIKZ030001613">
    <property type="protein sequence ID" value="CAE1269660.1"/>
    <property type="molecule type" value="Genomic_DNA"/>
</dbReference>
<dbReference type="Proteomes" id="UP000597762">
    <property type="component" value="Unassembled WGS sequence"/>
</dbReference>
<keyword evidence="1" id="KW-0472">Membrane</keyword>
<feature type="transmembrane region" description="Helical" evidence="1">
    <location>
        <begin position="63"/>
        <end position="84"/>
    </location>
</feature>
<organism evidence="2 3">
    <name type="scientific">Acanthosepion pharaonis</name>
    <name type="common">Pharaoh cuttlefish</name>
    <name type="synonym">Sepia pharaonis</name>
    <dbReference type="NCBI Taxonomy" id="158019"/>
    <lineage>
        <taxon>Eukaryota</taxon>
        <taxon>Metazoa</taxon>
        <taxon>Spiralia</taxon>
        <taxon>Lophotrochozoa</taxon>
        <taxon>Mollusca</taxon>
        <taxon>Cephalopoda</taxon>
        <taxon>Coleoidea</taxon>
        <taxon>Decapodiformes</taxon>
        <taxon>Sepiida</taxon>
        <taxon>Sepiina</taxon>
        <taxon>Sepiidae</taxon>
        <taxon>Acanthosepion</taxon>
    </lineage>
</organism>
<sequence>MIFQQPIYLSIYLSIYLCVCFLSCISLFLSLSFLFSLMFPLFFLSFSLHKYNFPLGPAVTEMYTFFLTLVFIFLSFFFCIHFSLQQRYIPSSLWFSLFFLSSSLHNSACNRDIYFLPLWFSLFFKRRLYSQHTNFLVSSMINNSIYRLQLWINEQKYILLYFLSGVAWDESDKFHHYQMSLIFPFISYQRFDFECCSFKDKTAPDFQVIF</sequence>
<evidence type="ECO:0000256" key="1">
    <source>
        <dbReference type="SAM" id="Phobius"/>
    </source>
</evidence>
<protein>
    <submittedName>
        <fullName evidence="2">Uncharacterized protein</fullName>
    </submittedName>
</protein>
<reference evidence="2" key="1">
    <citation type="submission" date="2021-01" db="EMBL/GenBank/DDBJ databases">
        <authorList>
            <person name="Li R."/>
            <person name="Bekaert M."/>
        </authorList>
    </citation>
    <scope>NUCLEOTIDE SEQUENCE</scope>
    <source>
        <strain evidence="2">Farmed</strain>
    </source>
</reference>
<evidence type="ECO:0000313" key="2">
    <source>
        <dbReference type="EMBL" id="CAE1269660.1"/>
    </source>
</evidence>
<keyword evidence="1" id="KW-0812">Transmembrane</keyword>
<keyword evidence="1" id="KW-1133">Transmembrane helix</keyword>
<feature type="transmembrane region" description="Helical" evidence="1">
    <location>
        <begin position="12"/>
        <end position="43"/>
    </location>
</feature>
<accession>A0A812CIK1</accession>
<proteinExistence type="predicted"/>
<name>A0A812CIK1_ACAPH</name>